<evidence type="ECO:0000313" key="4">
    <source>
        <dbReference type="EMBL" id="HHP81961.1"/>
    </source>
</evidence>
<dbReference type="EMBL" id="DRZI01000200">
    <property type="protein sequence ID" value="HHP81961.1"/>
    <property type="molecule type" value="Genomic_DNA"/>
</dbReference>
<dbReference type="AlphaFoldDB" id="A0A7C5XHT4"/>
<sequence length="390" mass="44746">MLFRSIQPLEGGVVLGKIVGFIEFKDRVRRSLENILSSEVIEKAKRDSHSFRSPRPCGMTIHTGIGCSNMCIYCYIYDMGFPKTVELYPLPVEGLVYALSINPYIVPTKTLAAYGSVTEPLNPVTRDFSLKLIEYVYRYLKLPTQISTKSILDEKIVYSLANVDPRCSILVTVTSIDYAKILEPRAPSPIERIIYAGYASKYLHTSIFIRPIIPSVTDSEIDKIFKLLTEYSIKNIVIGSLRVSKNILTKLKQASPSIYNEVLYRLPREPIKKQQIAIYDKDIREKIIRKAKEYQIKIYTSACQANIDAHNEFCNMCLKGPCGDINKWETVEEDDVAEFLEYIKVRYSRVTISKDSVYIELKDKVSKDKIEYIEKFLKQSLKTIVKVKPR</sequence>
<dbReference type="Gene3D" id="3.80.30.30">
    <property type="match status" value="1"/>
</dbReference>
<dbReference type="PANTHER" id="PTHR43432:SF4">
    <property type="entry name" value="RADICAL SAM CORE DOMAIN-CONTAINING PROTEIN"/>
    <property type="match status" value="1"/>
</dbReference>
<dbReference type="InterPro" id="IPR007197">
    <property type="entry name" value="rSAM"/>
</dbReference>
<keyword evidence="1" id="KW-0479">Metal-binding</keyword>
<dbReference type="GO" id="GO:0051536">
    <property type="term" value="F:iron-sulfur cluster binding"/>
    <property type="evidence" value="ECO:0007669"/>
    <property type="project" value="UniProtKB-KW"/>
</dbReference>
<dbReference type="SFLD" id="SFLDS00029">
    <property type="entry name" value="Radical_SAM"/>
    <property type="match status" value="1"/>
</dbReference>
<comment type="caution">
    <text evidence="4">The sequence shown here is derived from an EMBL/GenBank/DDBJ whole genome shotgun (WGS) entry which is preliminary data.</text>
</comment>
<protein>
    <submittedName>
        <fullName evidence="4">Radical SAM protein</fullName>
    </submittedName>
</protein>
<organism evidence="4">
    <name type="scientific">Ignisphaera aggregans</name>
    <dbReference type="NCBI Taxonomy" id="334771"/>
    <lineage>
        <taxon>Archaea</taxon>
        <taxon>Thermoproteota</taxon>
        <taxon>Thermoprotei</taxon>
        <taxon>Desulfurococcales</taxon>
        <taxon>Desulfurococcaceae</taxon>
        <taxon>Ignisphaera</taxon>
    </lineage>
</organism>
<evidence type="ECO:0000256" key="3">
    <source>
        <dbReference type="ARBA" id="ARBA00023014"/>
    </source>
</evidence>
<keyword evidence="3" id="KW-0411">Iron-sulfur</keyword>
<dbReference type="PANTHER" id="PTHR43432">
    <property type="entry name" value="SLR0285 PROTEIN"/>
    <property type="match status" value="1"/>
</dbReference>
<keyword evidence="2" id="KW-0408">Iron</keyword>
<proteinExistence type="predicted"/>
<dbReference type="GO" id="GO:0046872">
    <property type="term" value="F:metal ion binding"/>
    <property type="evidence" value="ECO:0007669"/>
    <property type="project" value="UniProtKB-KW"/>
</dbReference>
<accession>A0A7C5XHT4</accession>
<reference evidence="4" key="1">
    <citation type="journal article" date="2020" name="mSystems">
        <title>Genome- and Community-Level Interaction Insights into Carbon Utilization and Element Cycling Functions of Hydrothermarchaeota in Hydrothermal Sediment.</title>
        <authorList>
            <person name="Zhou Z."/>
            <person name="Liu Y."/>
            <person name="Xu W."/>
            <person name="Pan J."/>
            <person name="Luo Z.H."/>
            <person name="Li M."/>
        </authorList>
    </citation>
    <scope>NUCLEOTIDE SEQUENCE [LARGE SCALE GENOMIC DNA]</scope>
    <source>
        <strain evidence="4">SpSt-1121</strain>
    </source>
</reference>
<gene>
    <name evidence="4" type="ORF">ENM84_04770</name>
</gene>
<evidence type="ECO:0000256" key="1">
    <source>
        <dbReference type="ARBA" id="ARBA00022723"/>
    </source>
</evidence>
<evidence type="ECO:0000256" key="2">
    <source>
        <dbReference type="ARBA" id="ARBA00023004"/>
    </source>
</evidence>
<dbReference type="GO" id="GO:0003824">
    <property type="term" value="F:catalytic activity"/>
    <property type="evidence" value="ECO:0007669"/>
    <property type="project" value="InterPro"/>
</dbReference>
<name>A0A7C5XHT4_9CREN</name>
<dbReference type="InterPro" id="IPR040086">
    <property type="entry name" value="MJ0683-like"/>
</dbReference>